<evidence type="ECO:0000256" key="2">
    <source>
        <dbReference type="ARBA" id="ARBA00002421"/>
    </source>
</evidence>
<dbReference type="NCBIfam" id="TIGR00567">
    <property type="entry name" value="3mg"/>
    <property type="match status" value="1"/>
</dbReference>
<sequence>MLAANLQMCPLAGRAHALLRDAMSELGGLLMITTYHALTWHVKTDTPDGLCSGYPPLSANQRPLVPRPRLPAFRDAALLVLSMPTPSPAFLKWAPGKLEMPENKTHTEETPTFKHNGTTKPGQRKHLGVDSAAQTDLGQRGASLGVLVRTLADGTELRGRVVETEAYLGGEDKASHSYQGKRTPRNAAMFMKPGTIYVYPIYGIYLCMNISSRGDGAAVLLRSLEPLLGVERMQELRSVRRKESRRALKDKDLCNGPSKLCQALAIQRGFDRRDLATDEEIWLEEDPSAEQPHAVVSASRIGIGYAEEWTAKPLRFYVLGNRCVSVADRQAERGSADHVT</sequence>
<feature type="region of interest" description="Disordered" evidence="14">
    <location>
        <begin position="103"/>
        <end position="125"/>
    </location>
</feature>
<dbReference type="AlphaFoldDB" id="A0A8X7WUG3"/>
<keyword evidence="16" id="KW-1185">Reference proteome</keyword>
<dbReference type="InterPro" id="IPR036995">
    <property type="entry name" value="MPG_sf"/>
</dbReference>
<dbReference type="Pfam" id="PF02245">
    <property type="entry name" value="Pur_DNA_glyco"/>
    <property type="match status" value="1"/>
</dbReference>
<dbReference type="InterPro" id="IPR003180">
    <property type="entry name" value="MPG"/>
</dbReference>
<keyword evidence="6" id="KW-0378">Hydrolase</keyword>
<dbReference type="GO" id="GO:0003905">
    <property type="term" value="F:alkylbase DNA N-glycosylase activity"/>
    <property type="evidence" value="ECO:0007669"/>
    <property type="project" value="UniProtKB-EC"/>
</dbReference>
<dbReference type="GO" id="GO:0003677">
    <property type="term" value="F:DNA binding"/>
    <property type="evidence" value="ECO:0007669"/>
    <property type="project" value="InterPro"/>
</dbReference>
<proteinExistence type="inferred from homology"/>
<evidence type="ECO:0000256" key="5">
    <source>
        <dbReference type="ARBA" id="ARBA00022763"/>
    </source>
</evidence>
<evidence type="ECO:0000256" key="11">
    <source>
        <dbReference type="ARBA" id="ARBA00076879"/>
    </source>
</evidence>
<dbReference type="Gene3D" id="3.10.300.10">
    <property type="entry name" value="Methylpurine-DNA glycosylase (MPG)"/>
    <property type="match status" value="1"/>
</dbReference>
<dbReference type="SUPFAM" id="SSF50486">
    <property type="entry name" value="FMT C-terminal domain-like"/>
    <property type="match status" value="1"/>
</dbReference>
<feature type="compositionally biased region" description="Basic and acidic residues" evidence="14">
    <location>
        <begin position="103"/>
        <end position="112"/>
    </location>
</feature>
<evidence type="ECO:0000256" key="8">
    <source>
        <dbReference type="ARBA" id="ARBA00033426"/>
    </source>
</evidence>
<accession>A0A8X7WUG3</accession>
<protein>
    <recommendedName>
        <fullName evidence="10">DNA-3-methyladenine glycosylase</fullName>
        <ecNumber evidence="4">3.2.2.21</ecNumber>
    </recommendedName>
    <alternativeName>
        <fullName evidence="11">3-alkyladenine DNA glycosylase</fullName>
    </alternativeName>
    <alternativeName>
        <fullName evidence="8">3-methyladenine DNA glycosidase</fullName>
    </alternativeName>
    <alternativeName>
        <fullName evidence="13">ADPG</fullName>
    </alternativeName>
    <alternativeName>
        <fullName evidence="12">N-methylpurine-DNA glycosylase</fullName>
    </alternativeName>
</protein>
<evidence type="ECO:0000313" key="16">
    <source>
        <dbReference type="Proteomes" id="UP000886611"/>
    </source>
</evidence>
<dbReference type="CDD" id="cd00540">
    <property type="entry name" value="AAG"/>
    <property type="match status" value="1"/>
</dbReference>
<dbReference type="EMBL" id="JAATIS010009265">
    <property type="protein sequence ID" value="KAG2455860.1"/>
    <property type="molecule type" value="Genomic_DNA"/>
</dbReference>
<dbReference type="InterPro" id="IPR011034">
    <property type="entry name" value="Formyl_transferase-like_C_sf"/>
</dbReference>
<comment type="function">
    <text evidence="2">Hydrolysis of the deoxyribose N-glycosidic bond to excise 3-methyladenine, and 7-methylguanine from the damaged DNA polymer formed by alkylation lesions.</text>
</comment>
<keyword evidence="7" id="KW-0234">DNA repair</keyword>
<evidence type="ECO:0000256" key="4">
    <source>
        <dbReference type="ARBA" id="ARBA00012000"/>
    </source>
</evidence>
<evidence type="ECO:0000313" key="15">
    <source>
        <dbReference type="EMBL" id="KAG2455860.1"/>
    </source>
</evidence>
<evidence type="ECO:0000256" key="1">
    <source>
        <dbReference type="ARBA" id="ARBA00000086"/>
    </source>
</evidence>
<evidence type="ECO:0000256" key="6">
    <source>
        <dbReference type="ARBA" id="ARBA00022801"/>
    </source>
</evidence>
<evidence type="ECO:0000256" key="7">
    <source>
        <dbReference type="ARBA" id="ARBA00023204"/>
    </source>
</evidence>
<comment type="caution">
    <text evidence="15">The sequence shown here is derived from an EMBL/GenBank/DDBJ whole genome shotgun (WGS) entry which is preliminary data.</text>
</comment>
<dbReference type="PANTHER" id="PTHR10429">
    <property type="entry name" value="DNA-3-METHYLADENINE GLYCOSYLASE"/>
    <property type="match status" value="1"/>
</dbReference>
<evidence type="ECO:0000256" key="10">
    <source>
        <dbReference type="ARBA" id="ARBA00068926"/>
    </source>
</evidence>
<dbReference type="Proteomes" id="UP000886611">
    <property type="component" value="Unassembled WGS sequence"/>
</dbReference>
<feature type="non-terminal residue" evidence="15">
    <location>
        <position position="340"/>
    </location>
</feature>
<keyword evidence="5" id="KW-0227">DNA damage</keyword>
<gene>
    <name evidence="15" type="primary">Mpg</name>
    <name evidence="15" type="ORF">GTO96_0007977</name>
</gene>
<evidence type="ECO:0000256" key="13">
    <source>
        <dbReference type="ARBA" id="ARBA00082988"/>
    </source>
</evidence>
<dbReference type="GO" id="GO:0006284">
    <property type="term" value="P:base-excision repair"/>
    <property type="evidence" value="ECO:0007669"/>
    <property type="project" value="InterPro"/>
</dbReference>
<dbReference type="FunFam" id="3.10.300.10:FF:000001">
    <property type="entry name" value="Putative 3-methyladenine DNA glycosylase"/>
    <property type="match status" value="1"/>
</dbReference>
<dbReference type="EC" id="3.2.2.21" evidence="4"/>
<organism evidence="15 16">
    <name type="scientific">Polypterus senegalus</name>
    <name type="common">Senegal bichir</name>
    <dbReference type="NCBI Taxonomy" id="55291"/>
    <lineage>
        <taxon>Eukaryota</taxon>
        <taxon>Metazoa</taxon>
        <taxon>Chordata</taxon>
        <taxon>Craniata</taxon>
        <taxon>Vertebrata</taxon>
        <taxon>Euteleostomi</taxon>
        <taxon>Actinopterygii</taxon>
        <taxon>Polypteriformes</taxon>
        <taxon>Polypteridae</taxon>
        <taxon>Polypterus</taxon>
    </lineage>
</organism>
<evidence type="ECO:0000256" key="9">
    <source>
        <dbReference type="ARBA" id="ARBA00066187"/>
    </source>
</evidence>
<comment type="catalytic activity">
    <reaction evidence="1">
        <text>Hydrolysis of alkylated DNA, releasing 3-methyladenine, 3-methylguanine, 7-methylguanine and 7-methyladenine.</text>
        <dbReference type="EC" id="3.2.2.21"/>
    </reaction>
</comment>
<comment type="similarity">
    <text evidence="3">Belongs to the DNA glycosylase MPG family.</text>
</comment>
<evidence type="ECO:0000256" key="12">
    <source>
        <dbReference type="ARBA" id="ARBA00078171"/>
    </source>
</evidence>
<comment type="subunit">
    <text evidence="9">Binds MBD1. Binds SSBP1.</text>
</comment>
<evidence type="ECO:0000256" key="3">
    <source>
        <dbReference type="ARBA" id="ARBA00009232"/>
    </source>
</evidence>
<evidence type="ECO:0000256" key="14">
    <source>
        <dbReference type="SAM" id="MobiDB-lite"/>
    </source>
</evidence>
<dbReference type="HAMAP" id="MF_00527">
    <property type="entry name" value="3MGH"/>
    <property type="match status" value="1"/>
</dbReference>
<name>A0A8X7WUG3_POLSE</name>
<reference evidence="15 16" key="1">
    <citation type="journal article" date="2021" name="Cell">
        <title>Tracing the genetic footprints of vertebrate landing in non-teleost ray-finned fishes.</title>
        <authorList>
            <person name="Bi X."/>
            <person name="Wang K."/>
            <person name="Yang L."/>
            <person name="Pan H."/>
            <person name="Jiang H."/>
            <person name="Wei Q."/>
            <person name="Fang M."/>
            <person name="Yu H."/>
            <person name="Zhu C."/>
            <person name="Cai Y."/>
            <person name="He Y."/>
            <person name="Gan X."/>
            <person name="Zeng H."/>
            <person name="Yu D."/>
            <person name="Zhu Y."/>
            <person name="Jiang H."/>
            <person name="Qiu Q."/>
            <person name="Yang H."/>
            <person name="Zhang Y.E."/>
            <person name="Wang W."/>
            <person name="Zhu M."/>
            <person name="He S."/>
            <person name="Zhang G."/>
        </authorList>
    </citation>
    <scope>NUCLEOTIDE SEQUENCE [LARGE SCALE GENOMIC DNA]</scope>
    <source>
        <strain evidence="15">Bchr_013</strain>
    </source>
</reference>
<dbReference type="PANTHER" id="PTHR10429:SF0">
    <property type="entry name" value="DNA-3-METHYLADENINE GLYCOSYLASE"/>
    <property type="match status" value="1"/>
</dbReference>
<feature type="non-terminal residue" evidence="15">
    <location>
        <position position="1"/>
    </location>
</feature>